<dbReference type="SUPFAM" id="SSF52833">
    <property type="entry name" value="Thioredoxin-like"/>
    <property type="match status" value="1"/>
</dbReference>
<evidence type="ECO:0000256" key="2">
    <source>
        <dbReference type="ARBA" id="ARBA00022982"/>
    </source>
</evidence>
<dbReference type="PROSITE" id="PS51352">
    <property type="entry name" value="THIOREDOXIN_2"/>
    <property type="match status" value="1"/>
</dbReference>
<dbReference type="NCBIfam" id="TIGR01068">
    <property type="entry name" value="thioredoxin"/>
    <property type="match status" value="1"/>
</dbReference>
<proteinExistence type="predicted"/>
<keyword evidence="4" id="KW-0676">Redox-active center</keyword>
<dbReference type="CDD" id="cd02947">
    <property type="entry name" value="TRX_family"/>
    <property type="match status" value="1"/>
</dbReference>
<dbReference type="EMBL" id="CABVLZ010000004">
    <property type="protein sequence ID" value="VVU95256.1"/>
    <property type="molecule type" value="Genomic_DNA"/>
</dbReference>
<dbReference type="InterPro" id="IPR036249">
    <property type="entry name" value="Thioredoxin-like_sf"/>
</dbReference>
<keyword evidence="2" id="KW-0249">Electron transport</keyword>
<evidence type="ECO:0000256" key="4">
    <source>
        <dbReference type="ARBA" id="ARBA00023284"/>
    </source>
</evidence>
<dbReference type="Gene3D" id="3.40.30.10">
    <property type="entry name" value="Glutaredoxin"/>
    <property type="match status" value="1"/>
</dbReference>
<evidence type="ECO:0000256" key="1">
    <source>
        <dbReference type="ARBA" id="ARBA00022448"/>
    </source>
</evidence>
<dbReference type="InterPro" id="IPR013766">
    <property type="entry name" value="Thioredoxin_domain"/>
</dbReference>
<evidence type="ECO:0000313" key="6">
    <source>
        <dbReference type="EMBL" id="VVU95256.1"/>
    </source>
</evidence>
<protein>
    <submittedName>
        <fullName evidence="6">Thioredoxin</fullName>
    </submittedName>
</protein>
<dbReference type="GO" id="GO:0015035">
    <property type="term" value="F:protein-disulfide reductase activity"/>
    <property type="evidence" value="ECO:0007669"/>
    <property type="project" value="InterPro"/>
</dbReference>
<dbReference type="PANTHER" id="PTHR45663">
    <property type="entry name" value="GEO12009P1"/>
    <property type="match status" value="1"/>
</dbReference>
<accession>A0A5E8CJB0</accession>
<evidence type="ECO:0000259" key="5">
    <source>
        <dbReference type="PROSITE" id="PS51352"/>
    </source>
</evidence>
<gene>
    <name evidence="6" type="ORF">CPAV1605_981</name>
</gene>
<dbReference type="FunFam" id="3.40.30.10:FF:000001">
    <property type="entry name" value="Thioredoxin"/>
    <property type="match status" value="1"/>
</dbReference>
<dbReference type="GO" id="GO:0005737">
    <property type="term" value="C:cytoplasm"/>
    <property type="evidence" value="ECO:0007669"/>
    <property type="project" value="TreeGrafter"/>
</dbReference>
<feature type="domain" description="Thioredoxin" evidence="5">
    <location>
        <begin position="11"/>
        <end position="135"/>
    </location>
</feature>
<dbReference type="PANTHER" id="PTHR45663:SF11">
    <property type="entry name" value="GEO12009P1"/>
    <property type="match status" value="1"/>
</dbReference>
<keyword evidence="1" id="KW-0813">Transport</keyword>
<organism evidence="6">
    <name type="scientific">seawater metagenome</name>
    <dbReference type="NCBI Taxonomy" id="1561972"/>
    <lineage>
        <taxon>unclassified sequences</taxon>
        <taxon>metagenomes</taxon>
        <taxon>ecological metagenomes</taxon>
    </lineage>
</organism>
<dbReference type="Pfam" id="PF00085">
    <property type="entry name" value="Thioredoxin"/>
    <property type="match status" value="1"/>
</dbReference>
<keyword evidence="3" id="KW-1015">Disulfide bond</keyword>
<evidence type="ECO:0000256" key="3">
    <source>
        <dbReference type="ARBA" id="ARBA00023157"/>
    </source>
</evidence>
<sequence length="137" mass="15329">MIAKNDNSMITEIINEVGETCLITETGCNIVEVTDETFEEEVLKSEKPVLVDFWAPRCGPCKVLGPIIDEIAENTPYVKFVKVNVDVDNSQKTAPTYGIRVIPTLKLFIDGKIKWTQEGVLSKDVLQKNIDDNVQTK</sequence>
<dbReference type="InterPro" id="IPR005746">
    <property type="entry name" value="Thioredoxin"/>
</dbReference>
<dbReference type="AlphaFoldDB" id="A0A5E8CJB0"/>
<name>A0A5E8CJB0_9ZZZZ</name>
<reference evidence="6" key="1">
    <citation type="submission" date="2019-09" db="EMBL/GenBank/DDBJ databases">
        <authorList>
            <person name="Needham M D."/>
        </authorList>
    </citation>
    <scope>NUCLEOTIDE SEQUENCE</scope>
</reference>